<reference evidence="1 2" key="1">
    <citation type="journal article" date="2015" name="Nature">
        <title>rRNA introns, odd ribosomes, and small enigmatic genomes across a large radiation of phyla.</title>
        <authorList>
            <person name="Brown C.T."/>
            <person name="Hug L.A."/>
            <person name="Thomas B.C."/>
            <person name="Sharon I."/>
            <person name="Castelle C.J."/>
            <person name="Singh A."/>
            <person name="Wilkins M.J."/>
            <person name="Williams K.H."/>
            <person name="Banfield J.F."/>
        </authorList>
    </citation>
    <scope>NUCLEOTIDE SEQUENCE [LARGE SCALE GENOMIC DNA]</scope>
</reference>
<organism evidence="1 2">
    <name type="scientific">Candidatus Daviesbacteria bacterium GW2011_GWC2_40_12</name>
    <dbReference type="NCBI Taxonomy" id="1618431"/>
    <lineage>
        <taxon>Bacteria</taxon>
        <taxon>Candidatus Daviesiibacteriota</taxon>
    </lineage>
</organism>
<gene>
    <name evidence="1" type="ORF">UT77_C0004G0005</name>
</gene>
<evidence type="ECO:0000313" key="2">
    <source>
        <dbReference type="Proteomes" id="UP000034881"/>
    </source>
</evidence>
<name>A0A0G0QX80_9BACT</name>
<protein>
    <recommendedName>
        <fullName evidence="3">Polymerase nucleotidyl transferase domain-containing protein</fullName>
    </recommendedName>
</protein>
<evidence type="ECO:0000313" key="1">
    <source>
        <dbReference type="EMBL" id="KKR42021.1"/>
    </source>
</evidence>
<proteinExistence type="predicted"/>
<accession>A0A0G0QX80</accession>
<evidence type="ECO:0008006" key="3">
    <source>
        <dbReference type="Google" id="ProtNLM"/>
    </source>
</evidence>
<comment type="caution">
    <text evidence="1">The sequence shown here is derived from an EMBL/GenBank/DDBJ whole genome shotgun (WGS) entry which is preliminary data.</text>
</comment>
<dbReference type="Proteomes" id="UP000034881">
    <property type="component" value="Unassembled WGS sequence"/>
</dbReference>
<sequence>MEKAILRTLIYADIFDYPLKAQEIQKWLIRRKATLWQAAKVLDKLKKNSKLEIKCGYYFLPKRAGLMGIRKRREEESKSYLRKAKFFSRLLKIIPWIKLVGISGGLALNNAAKADDIDIAVITAKGRLWICRLFILGLLSLVGQRRVKKDTGKKIAGKFCVNILLEEDRLEQKNKDIYVAHEVLQMKVLWQRDGIYSRYLEDNAWVFEFLPNWIYEDVVSSEYYVLMEKTGKSRNSHNTKYIIHNTILDRLENLAKWLQLKIMQTPKGMERIEDGALYFHPQDCRLKVLKEYKKQLQKLS</sequence>
<dbReference type="EMBL" id="LBYB01000004">
    <property type="protein sequence ID" value="KKR42021.1"/>
    <property type="molecule type" value="Genomic_DNA"/>
</dbReference>
<dbReference type="AlphaFoldDB" id="A0A0G0QX80"/>